<sequence length="152" mass="17036">MGTEYENCKVLLVDKKIIKSWDLVNVLEDPTEANYLILTIAKDIEHQYRGNVIVLTGVTTIKDEVVGGGVLGHAARIVLTKENATVVGDGSTQEAITKGIAQTKSQLEVKFYTLPVVLVSFCYWYCQIEESSNLIQKTMVYRMLIMSMREKS</sequence>
<proteinExistence type="inferred from homology"/>
<keyword evidence="4" id="KW-1185">Reference proteome</keyword>
<dbReference type="InterPro" id="IPR001844">
    <property type="entry name" value="Cpn60/GroEL"/>
</dbReference>
<dbReference type="AlphaFoldDB" id="A0A9Q1KQ53"/>
<evidence type="ECO:0000256" key="2">
    <source>
        <dbReference type="ARBA" id="ARBA00023186"/>
    </source>
</evidence>
<organism evidence="3 4">
    <name type="scientific">Carnegiea gigantea</name>
    <dbReference type="NCBI Taxonomy" id="171969"/>
    <lineage>
        <taxon>Eukaryota</taxon>
        <taxon>Viridiplantae</taxon>
        <taxon>Streptophyta</taxon>
        <taxon>Embryophyta</taxon>
        <taxon>Tracheophyta</taxon>
        <taxon>Spermatophyta</taxon>
        <taxon>Magnoliopsida</taxon>
        <taxon>eudicotyledons</taxon>
        <taxon>Gunneridae</taxon>
        <taxon>Pentapetalae</taxon>
        <taxon>Caryophyllales</taxon>
        <taxon>Cactineae</taxon>
        <taxon>Cactaceae</taxon>
        <taxon>Cactoideae</taxon>
        <taxon>Echinocereeae</taxon>
        <taxon>Carnegiea</taxon>
    </lineage>
</organism>
<dbReference type="InterPro" id="IPR027409">
    <property type="entry name" value="GroEL-like_apical_dom_sf"/>
</dbReference>
<name>A0A9Q1KQ53_9CARY</name>
<dbReference type="PANTHER" id="PTHR45633">
    <property type="entry name" value="60 KDA HEAT SHOCK PROTEIN, MITOCHONDRIAL"/>
    <property type="match status" value="1"/>
</dbReference>
<dbReference type="OrthoDB" id="1733909at2759"/>
<protein>
    <submittedName>
        <fullName evidence="3">Uncharacterized protein</fullName>
    </submittedName>
</protein>
<comment type="caution">
    <text evidence="3">The sequence shown here is derived from an EMBL/GenBank/DDBJ whole genome shotgun (WGS) entry which is preliminary data.</text>
</comment>
<comment type="similarity">
    <text evidence="1">Belongs to the chaperonin (HSP60) family.</text>
</comment>
<keyword evidence="2" id="KW-0143">Chaperone</keyword>
<dbReference type="EMBL" id="JAKOGI010000042">
    <property type="protein sequence ID" value="KAJ8447055.1"/>
    <property type="molecule type" value="Genomic_DNA"/>
</dbReference>
<evidence type="ECO:0000256" key="1">
    <source>
        <dbReference type="ARBA" id="ARBA00006607"/>
    </source>
</evidence>
<dbReference type="GO" id="GO:0042026">
    <property type="term" value="P:protein refolding"/>
    <property type="evidence" value="ECO:0007669"/>
    <property type="project" value="InterPro"/>
</dbReference>
<reference evidence="3" key="1">
    <citation type="submission" date="2022-04" db="EMBL/GenBank/DDBJ databases">
        <title>Carnegiea gigantea Genome sequencing and assembly v2.</title>
        <authorList>
            <person name="Copetti D."/>
            <person name="Sanderson M.J."/>
            <person name="Burquez A."/>
            <person name="Wojciechowski M.F."/>
        </authorList>
    </citation>
    <scope>NUCLEOTIDE SEQUENCE</scope>
    <source>
        <strain evidence="3">SGP5-SGP5p</strain>
        <tissue evidence="3">Aerial part</tissue>
    </source>
</reference>
<dbReference type="Gene3D" id="3.50.7.10">
    <property type="entry name" value="GroEL"/>
    <property type="match status" value="2"/>
</dbReference>
<dbReference type="SUPFAM" id="SSF52029">
    <property type="entry name" value="GroEL apical domain-like"/>
    <property type="match status" value="1"/>
</dbReference>
<accession>A0A9Q1KQ53</accession>
<gene>
    <name evidence="3" type="ORF">Cgig2_025432</name>
</gene>
<dbReference type="Proteomes" id="UP001153076">
    <property type="component" value="Unassembled WGS sequence"/>
</dbReference>
<evidence type="ECO:0000313" key="3">
    <source>
        <dbReference type="EMBL" id="KAJ8447055.1"/>
    </source>
</evidence>
<dbReference type="GO" id="GO:0140662">
    <property type="term" value="F:ATP-dependent protein folding chaperone"/>
    <property type="evidence" value="ECO:0007669"/>
    <property type="project" value="InterPro"/>
</dbReference>
<evidence type="ECO:0000313" key="4">
    <source>
        <dbReference type="Proteomes" id="UP001153076"/>
    </source>
</evidence>